<keyword evidence="1" id="KW-0436">Ligase</keyword>
<proteinExistence type="predicted"/>
<keyword evidence="2" id="KW-1185">Reference proteome</keyword>
<dbReference type="KEGG" id="zpl:ZBT109_0624"/>
<sequence>MIPANARESRGFLPALAVTMKPCGDLPEWLKGSWVDAMSGHFTCDPVKDHRMPLLATRQR</sequence>
<dbReference type="EMBL" id="AP018933">
    <property type="protein sequence ID" value="BBG29402.1"/>
    <property type="molecule type" value="Genomic_DNA"/>
</dbReference>
<dbReference type="AlphaFoldDB" id="A0A348HCQ0"/>
<gene>
    <name evidence="1" type="ORF">ZBT109_0624</name>
</gene>
<protein>
    <submittedName>
        <fullName evidence="1">NAD-dependent DNA ligase</fullName>
    </submittedName>
</protein>
<accession>A0A348HCQ0</accession>
<name>A0A348HCQ0_9GAMM</name>
<dbReference type="Proteomes" id="UP000267342">
    <property type="component" value="Chromosome"/>
</dbReference>
<evidence type="ECO:0000313" key="2">
    <source>
        <dbReference type="Proteomes" id="UP000267342"/>
    </source>
</evidence>
<dbReference type="GO" id="GO:0016874">
    <property type="term" value="F:ligase activity"/>
    <property type="evidence" value="ECO:0007669"/>
    <property type="project" value="UniProtKB-KW"/>
</dbReference>
<evidence type="ECO:0000313" key="1">
    <source>
        <dbReference type="EMBL" id="BBG29402.1"/>
    </source>
</evidence>
<reference evidence="1 2" key="1">
    <citation type="submission" date="2018-09" db="EMBL/GenBank/DDBJ databases">
        <title>Zymobacter palmae IAM14233 (=T109) whole genome analysis.</title>
        <authorList>
            <person name="Yanase H."/>
        </authorList>
    </citation>
    <scope>NUCLEOTIDE SEQUENCE [LARGE SCALE GENOMIC DNA]</scope>
    <source>
        <strain evidence="1 2">IAM14233</strain>
    </source>
</reference>
<organism evidence="1 2">
    <name type="scientific">Zymobacter palmae</name>
    <dbReference type="NCBI Taxonomy" id="33074"/>
    <lineage>
        <taxon>Bacteria</taxon>
        <taxon>Pseudomonadati</taxon>
        <taxon>Pseudomonadota</taxon>
        <taxon>Gammaproteobacteria</taxon>
        <taxon>Oceanospirillales</taxon>
        <taxon>Halomonadaceae</taxon>
        <taxon>Zymobacter group</taxon>
        <taxon>Zymobacter</taxon>
    </lineage>
</organism>